<protein>
    <submittedName>
        <fullName evidence="6">DoxX family protein</fullName>
    </submittedName>
</protein>
<feature type="transmembrane region" description="Helical" evidence="5">
    <location>
        <begin position="56"/>
        <end position="80"/>
    </location>
</feature>
<evidence type="ECO:0000256" key="3">
    <source>
        <dbReference type="ARBA" id="ARBA00022989"/>
    </source>
</evidence>
<evidence type="ECO:0000256" key="2">
    <source>
        <dbReference type="ARBA" id="ARBA00022692"/>
    </source>
</evidence>
<keyword evidence="3 5" id="KW-1133">Transmembrane helix</keyword>
<organism evidence="6 7">
    <name type="scientific">Streptomyces katrae</name>
    <dbReference type="NCBI Taxonomy" id="68223"/>
    <lineage>
        <taxon>Bacteria</taxon>
        <taxon>Bacillati</taxon>
        <taxon>Actinomycetota</taxon>
        <taxon>Actinomycetes</taxon>
        <taxon>Kitasatosporales</taxon>
        <taxon>Streptomycetaceae</taxon>
        <taxon>Streptomyces</taxon>
    </lineage>
</organism>
<name>A0ABT7H0I0_9ACTN</name>
<comment type="caution">
    <text evidence="6">The sequence shown here is derived from an EMBL/GenBank/DDBJ whole genome shotgun (WGS) entry which is preliminary data.</text>
</comment>
<gene>
    <name evidence="6" type="ORF">QEZ40_004773</name>
</gene>
<keyword evidence="7" id="KW-1185">Reference proteome</keyword>
<dbReference type="Proteomes" id="UP001223390">
    <property type="component" value="Unassembled WGS sequence"/>
</dbReference>
<keyword evidence="2 5" id="KW-0812">Transmembrane</keyword>
<evidence type="ECO:0000256" key="1">
    <source>
        <dbReference type="ARBA" id="ARBA00004141"/>
    </source>
</evidence>
<keyword evidence="4 5" id="KW-0472">Membrane</keyword>
<dbReference type="InterPro" id="IPR032808">
    <property type="entry name" value="DoxX"/>
</dbReference>
<evidence type="ECO:0000256" key="5">
    <source>
        <dbReference type="SAM" id="Phobius"/>
    </source>
</evidence>
<evidence type="ECO:0000313" key="7">
    <source>
        <dbReference type="Proteomes" id="UP001223390"/>
    </source>
</evidence>
<evidence type="ECO:0000313" key="6">
    <source>
        <dbReference type="EMBL" id="MDK9499353.1"/>
    </source>
</evidence>
<dbReference type="RefSeq" id="WP_285345255.1">
    <property type="nucleotide sequence ID" value="NZ_JASITI010000042.1"/>
</dbReference>
<sequence>MSTTATVFTIIAAVLAVYSAVSLYTRSKYTVEPLVQYGVPEKTWNLLATAKLAGGLGLLAGFVVPAIGIAAGIGLVLYFIGAVVVTLRARDYAHVVFPVIYSAPMAVALALTV</sequence>
<feature type="transmembrane region" description="Helical" evidence="5">
    <location>
        <begin position="92"/>
        <end position="111"/>
    </location>
</feature>
<dbReference type="EMBL" id="JASITI010000042">
    <property type="protein sequence ID" value="MDK9499353.1"/>
    <property type="molecule type" value="Genomic_DNA"/>
</dbReference>
<comment type="subcellular location">
    <subcellularLocation>
        <location evidence="1">Membrane</location>
        <topology evidence="1">Multi-pass membrane protein</topology>
    </subcellularLocation>
</comment>
<reference evidence="6 7" key="1">
    <citation type="submission" date="2023-05" db="EMBL/GenBank/DDBJ databases">
        <title>Sequencing and Assembly of Streptomyces sp. NP73.</title>
        <authorList>
            <person name="Konwar A.N."/>
            <person name="Saikia K."/>
            <person name="Thakur D."/>
        </authorList>
    </citation>
    <scope>NUCLEOTIDE SEQUENCE [LARGE SCALE GENOMIC DNA]</scope>
    <source>
        <strain evidence="6 7">NP73</strain>
    </source>
</reference>
<dbReference type="Pfam" id="PF13564">
    <property type="entry name" value="DoxX_2"/>
    <property type="match status" value="1"/>
</dbReference>
<accession>A0ABT7H0I0</accession>
<evidence type="ECO:0000256" key="4">
    <source>
        <dbReference type="ARBA" id="ARBA00023136"/>
    </source>
</evidence>
<proteinExistence type="predicted"/>